<dbReference type="InterPro" id="IPR011009">
    <property type="entry name" value="Kinase-like_dom_sf"/>
</dbReference>
<reference evidence="6" key="1">
    <citation type="journal article" date="2022" name="Int. J. Mol. Sci.">
        <title>Draft Genome of Tanacetum Coccineum: Genomic Comparison of Closely Related Tanacetum-Family Plants.</title>
        <authorList>
            <person name="Yamashiro T."/>
            <person name="Shiraishi A."/>
            <person name="Nakayama K."/>
            <person name="Satake H."/>
        </authorList>
    </citation>
    <scope>NUCLEOTIDE SEQUENCE</scope>
</reference>
<evidence type="ECO:0000256" key="1">
    <source>
        <dbReference type="ARBA" id="ARBA00022729"/>
    </source>
</evidence>
<dbReference type="Pfam" id="PF11883">
    <property type="entry name" value="DUF3403"/>
    <property type="match status" value="1"/>
</dbReference>
<dbReference type="InterPro" id="IPR036426">
    <property type="entry name" value="Bulb-type_lectin_dom_sf"/>
</dbReference>
<proteinExistence type="predicted"/>
<organism evidence="6 7">
    <name type="scientific">Tanacetum coccineum</name>
    <dbReference type="NCBI Taxonomy" id="301880"/>
    <lineage>
        <taxon>Eukaryota</taxon>
        <taxon>Viridiplantae</taxon>
        <taxon>Streptophyta</taxon>
        <taxon>Embryophyta</taxon>
        <taxon>Tracheophyta</taxon>
        <taxon>Spermatophyta</taxon>
        <taxon>Magnoliopsida</taxon>
        <taxon>eudicotyledons</taxon>
        <taxon>Gunneridae</taxon>
        <taxon>Pentapetalae</taxon>
        <taxon>asterids</taxon>
        <taxon>campanulids</taxon>
        <taxon>Asterales</taxon>
        <taxon>Asteraceae</taxon>
        <taxon>Asteroideae</taxon>
        <taxon>Anthemideae</taxon>
        <taxon>Anthemidinae</taxon>
        <taxon>Tanacetum</taxon>
    </lineage>
</organism>
<keyword evidence="7" id="KW-1185">Reference proteome</keyword>
<dbReference type="PANTHER" id="PTHR32444:SF242">
    <property type="entry name" value="G-TYPE LECTIN S-RECEPTOR-LIKE SERINE_THREONINE-PROTEIN KINASE RKS1"/>
    <property type="match status" value="1"/>
</dbReference>
<dbReference type="InterPro" id="IPR021820">
    <property type="entry name" value="S-locus_recpt_kinase_C"/>
</dbReference>
<dbReference type="Pfam" id="PF08276">
    <property type="entry name" value="PAN_2"/>
    <property type="match status" value="1"/>
</dbReference>
<comment type="caution">
    <text evidence="6">The sequence shown here is derived from an EMBL/GenBank/DDBJ whole genome shotgun (WGS) entry which is preliminary data.</text>
</comment>
<dbReference type="Gene3D" id="1.10.510.10">
    <property type="entry name" value="Transferase(Phosphotransferase) domain 1"/>
    <property type="match status" value="1"/>
</dbReference>
<dbReference type="CDD" id="cd01098">
    <property type="entry name" value="PAN_AP_plant"/>
    <property type="match status" value="1"/>
</dbReference>
<feature type="region of interest" description="Disordered" evidence="3">
    <location>
        <begin position="466"/>
        <end position="505"/>
    </location>
</feature>
<accession>A0ABQ4YEY5</accession>
<feature type="domain" description="Bulb-type lectin" evidence="4">
    <location>
        <begin position="1"/>
        <end position="39"/>
    </location>
</feature>
<dbReference type="SMART" id="SM00473">
    <property type="entry name" value="PAN_AP"/>
    <property type="match status" value="1"/>
</dbReference>
<dbReference type="EMBL" id="BQNB010010309">
    <property type="protein sequence ID" value="GJS75528.1"/>
    <property type="molecule type" value="Genomic_DNA"/>
</dbReference>
<evidence type="ECO:0000256" key="2">
    <source>
        <dbReference type="ARBA" id="ARBA00023180"/>
    </source>
</evidence>
<sequence length="505" mass="57176">MIWSSNSTTTKDVPVAQLLDTGDLVIRNVNDRDPEKYLWQSFDYPGNTFLPDMKFGLDFVKGLNKYLTSWKSADDPSSGEYTNKMESEGYPQILLRKGSEVMFNSGPWNGRRFSGMPNLKPNDIYTFGFEINQKEFYYKYELVSNSVVSRMILNTDGVIQRFIWVERAQEWVIYVTGQMDNCYSYGLCGPYGNSDLNCAGGDGFVKQRGVKVPDTRKTWFNVSMNLEECEKVCLRNCNCTAYANSDVRSGGSGCLIWLDALVDIRMYGEDGQDIYVRMAASELRKQIGKLKAREEVNTNIHSVVVGMTLILGLGLCYRRRKHKKNGNADVIFRTPAFSNMRVTKVVVLYSTGKLVEDGKSIAADAASQKARKQGLDDDLPLVSLNTLPLYLYYCGIHPLTIAQAWRLYKNGNHLELIDGTLKSSYVQSEVARAIHIGLLCVQKYPEDRPSMPMVVLMLGSEIPLPEPKQPGFYTDRRRPQEAESSSSHFEWSSSNRLSVTYLQPR</sequence>
<dbReference type="PROSITE" id="PS50948">
    <property type="entry name" value="PAN"/>
    <property type="match status" value="1"/>
</dbReference>
<dbReference type="Gene3D" id="3.50.4.10">
    <property type="entry name" value="Hepatocyte Growth Factor"/>
    <property type="match status" value="1"/>
</dbReference>
<evidence type="ECO:0000256" key="3">
    <source>
        <dbReference type="SAM" id="MobiDB-lite"/>
    </source>
</evidence>
<evidence type="ECO:0000313" key="7">
    <source>
        <dbReference type="Proteomes" id="UP001151760"/>
    </source>
</evidence>
<feature type="compositionally biased region" description="Low complexity" evidence="3">
    <location>
        <begin position="482"/>
        <end position="494"/>
    </location>
</feature>
<gene>
    <name evidence="6" type="ORF">Tco_0725409</name>
</gene>
<name>A0ABQ4YEY5_9ASTR</name>
<dbReference type="PANTHER" id="PTHR32444">
    <property type="entry name" value="BULB-TYPE LECTIN DOMAIN-CONTAINING PROTEIN"/>
    <property type="match status" value="1"/>
</dbReference>
<dbReference type="InterPro" id="IPR003609">
    <property type="entry name" value="Pan_app"/>
</dbReference>
<keyword evidence="2" id="KW-0325">Glycoprotein</keyword>
<dbReference type="Proteomes" id="UP001151760">
    <property type="component" value="Unassembled WGS sequence"/>
</dbReference>
<protein>
    <submittedName>
        <fullName evidence="6">G-type lectin S-receptor-like serine/threonine-protein kinase isoform X1</fullName>
    </submittedName>
</protein>
<feature type="compositionally biased region" description="Polar residues" evidence="3">
    <location>
        <begin position="495"/>
        <end position="505"/>
    </location>
</feature>
<evidence type="ECO:0000259" key="4">
    <source>
        <dbReference type="PROSITE" id="PS50927"/>
    </source>
</evidence>
<reference evidence="6" key="2">
    <citation type="submission" date="2022-01" db="EMBL/GenBank/DDBJ databases">
        <authorList>
            <person name="Yamashiro T."/>
            <person name="Shiraishi A."/>
            <person name="Satake H."/>
            <person name="Nakayama K."/>
        </authorList>
    </citation>
    <scope>NUCLEOTIDE SEQUENCE</scope>
</reference>
<feature type="domain" description="Apple" evidence="5">
    <location>
        <begin position="198"/>
        <end position="279"/>
    </location>
</feature>
<dbReference type="SUPFAM" id="SSF51110">
    <property type="entry name" value="alpha-D-mannose-specific plant lectins"/>
    <property type="match status" value="1"/>
</dbReference>
<evidence type="ECO:0000313" key="6">
    <source>
        <dbReference type="EMBL" id="GJS75528.1"/>
    </source>
</evidence>
<dbReference type="InterPro" id="IPR001480">
    <property type="entry name" value="Bulb-type_lectin_dom"/>
</dbReference>
<dbReference type="PROSITE" id="PS50927">
    <property type="entry name" value="BULB_LECTIN"/>
    <property type="match status" value="1"/>
</dbReference>
<evidence type="ECO:0000259" key="5">
    <source>
        <dbReference type="PROSITE" id="PS50948"/>
    </source>
</evidence>
<dbReference type="SUPFAM" id="SSF56112">
    <property type="entry name" value="Protein kinase-like (PK-like)"/>
    <property type="match status" value="1"/>
</dbReference>
<dbReference type="Pfam" id="PF01453">
    <property type="entry name" value="B_lectin"/>
    <property type="match status" value="1"/>
</dbReference>
<keyword evidence="1" id="KW-0732">Signal</keyword>